<reference evidence="6 7" key="1">
    <citation type="submission" date="2020-08" db="EMBL/GenBank/DDBJ databases">
        <title>Genomic Encyclopedia of Type Strains, Phase IV (KMG-IV): sequencing the most valuable type-strain genomes for metagenomic binning, comparative biology and taxonomic classification.</title>
        <authorList>
            <person name="Goeker M."/>
        </authorList>
    </citation>
    <scope>NUCLEOTIDE SEQUENCE [LARGE SCALE GENOMIC DNA]</scope>
    <source>
        <strain evidence="6 7">DSM 23562</strain>
    </source>
</reference>
<organism evidence="6 7">
    <name type="scientific">Armatimonas rosea</name>
    <dbReference type="NCBI Taxonomy" id="685828"/>
    <lineage>
        <taxon>Bacteria</taxon>
        <taxon>Bacillati</taxon>
        <taxon>Armatimonadota</taxon>
        <taxon>Armatimonadia</taxon>
        <taxon>Armatimonadales</taxon>
        <taxon>Armatimonadaceae</taxon>
        <taxon>Armatimonas</taxon>
    </lineage>
</organism>
<evidence type="ECO:0000259" key="5">
    <source>
        <dbReference type="Pfam" id="PF00884"/>
    </source>
</evidence>
<comment type="caution">
    <text evidence="6">The sequence shown here is derived from an EMBL/GenBank/DDBJ whole genome shotgun (WGS) entry which is preliminary data.</text>
</comment>
<dbReference type="AlphaFoldDB" id="A0A7W9W5E3"/>
<keyword evidence="7" id="KW-1185">Reference proteome</keyword>
<dbReference type="CDD" id="cd16034">
    <property type="entry name" value="sulfatase_like"/>
    <property type="match status" value="1"/>
</dbReference>
<evidence type="ECO:0000313" key="6">
    <source>
        <dbReference type="EMBL" id="MBB6048976.1"/>
    </source>
</evidence>
<accession>A0A7W9W5E3</accession>
<keyword evidence="4" id="KW-0106">Calcium</keyword>
<sequence length="455" mass="51168">MKNVVFVFSDQWRWCDHGYTGNKEVATPHLDALARESVHFTHAIATMPVCSPWRASFLTGQYPLTHGLFLNDLRLNHKATSLAEAFGQAGYDTAWIGKWHLDGTGRSQRIPKERRQGFDHWRVLECTHNYLHSEYFAGDETQKRTWPGYDAYAQTDEALAYLQSRPKDKPFLLCLSFGPPHDPYRMCPEELLKTYDAKTLSLRPNVPDASRADAQKTYAGYYAHIAALDQCVGKLLAALKASGQLENTVFVYTSDHGDMLHSHGMLKKQKPWDESIRVPLLIRLPGGKARTIEGPIGTPDLMPTLLGLCGLPVPATVEGRNLAAVVQGKRTWDDDAALILCAVPFGEWLRRNGGREYRGIRTVRYTYVRDLSGPWLLYDNREDPYQLTNRANDPALKGVQAELEKKLAARLKETGDDFASADTLIARCGYKTDANGTVDYANPQRWGQETVKARV</sequence>
<dbReference type="SUPFAM" id="SSF53649">
    <property type="entry name" value="Alkaline phosphatase-like"/>
    <property type="match status" value="1"/>
</dbReference>
<evidence type="ECO:0000256" key="2">
    <source>
        <dbReference type="ARBA" id="ARBA00022723"/>
    </source>
</evidence>
<gene>
    <name evidence="6" type="ORF">HNQ39_000738</name>
</gene>
<evidence type="ECO:0000256" key="1">
    <source>
        <dbReference type="ARBA" id="ARBA00008779"/>
    </source>
</evidence>
<dbReference type="PANTHER" id="PTHR42693:SF53">
    <property type="entry name" value="ENDO-4-O-SULFATASE"/>
    <property type="match status" value="1"/>
</dbReference>
<dbReference type="InterPro" id="IPR017850">
    <property type="entry name" value="Alkaline_phosphatase_core_sf"/>
</dbReference>
<comment type="similarity">
    <text evidence="1">Belongs to the sulfatase family.</text>
</comment>
<keyword evidence="2" id="KW-0479">Metal-binding</keyword>
<protein>
    <submittedName>
        <fullName evidence="6">Arylsulfatase A-like enzyme</fullName>
    </submittedName>
</protein>
<proteinExistence type="inferred from homology"/>
<evidence type="ECO:0000256" key="4">
    <source>
        <dbReference type="ARBA" id="ARBA00022837"/>
    </source>
</evidence>
<dbReference type="RefSeq" id="WP_184192596.1">
    <property type="nucleotide sequence ID" value="NZ_JACHGW010000001.1"/>
</dbReference>
<keyword evidence="3" id="KW-0378">Hydrolase</keyword>
<dbReference type="PROSITE" id="PS00149">
    <property type="entry name" value="SULFATASE_2"/>
    <property type="match status" value="1"/>
</dbReference>
<dbReference type="EMBL" id="JACHGW010000001">
    <property type="protein sequence ID" value="MBB6048976.1"/>
    <property type="molecule type" value="Genomic_DNA"/>
</dbReference>
<evidence type="ECO:0000313" key="7">
    <source>
        <dbReference type="Proteomes" id="UP000520814"/>
    </source>
</evidence>
<dbReference type="Gene3D" id="3.30.1120.10">
    <property type="match status" value="1"/>
</dbReference>
<dbReference type="Proteomes" id="UP000520814">
    <property type="component" value="Unassembled WGS sequence"/>
</dbReference>
<evidence type="ECO:0000256" key="3">
    <source>
        <dbReference type="ARBA" id="ARBA00022801"/>
    </source>
</evidence>
<dbReference type="Pfam" id="PF00884">
    <property type="entry name" value="Sulfatase"/>
    <property type="match status" value="1"/>
</dbReference>
<name>A0A7W9W5E3_ARMRO</name>
<dbReference type="GO" id="GO:0004065">
    <property type="term" value="F:arylsulfatase activity"/>
    <property type="evidence" value="ECO:0007669"/>
    <property type="project" value="TreeGrafter"/>
</dbReference>
<dbReference type="InterPro" id="IPR000917">
    <property type="entry name" value="Sulfatase_N"/>
</dbReference>
<feature type="domain" description="Sulfatase N-terminal" evidence="5">
    <location>
        <begin position="2"/>
        <end position="310"/>
    </location>
</feature>
<dbReference type="PANTHER" id="PTHR42693">
    <property type="entry name" value="ARYLSULFATASE FAMILY MEMBER"/>
    <property type="match status" value="1"/>
</dbReference>
<dbReference type="Gene3D" id="3.40.720.10">
    <property type="entry name" value="Alkaline Phosphatase, subunit A"/>
    <property type="match status" value="1"/>
</dbReference>
<dbReference type="GO" id="GO:0046872">
    <property type="term" value="F:metal ion binding"/>
    <property type="evidence" value="ECO:0007669"/>
    <property type="project" value="UniProtKB-KW"/>
</dbReference>
<dbReference type="InterPro" id="IPR050738">
    <property type="entry name" value="Sulfatase"/>
</dbReference>
<dbReference type="InterPro" id="IPR024607">
    <property type="entry name" value="Sulfatase_CS"/>
</dbReference>